<keyword evidence="3" id="KW-1185">Reference proteome</keyword>
<dbReference type="PANTHER" id="PTHR11082">
    <property type="entry name" value="TRNA-DIHYDROURIDINE SYNTHASE"/>
    <property type="match status" value="1"/>
</dbReference>
<organism evidence="2 3">
    <name type="scientific">Haloplanus litoreus</name>
    <dbReference type="NCBI Taxonomy" id="767515"/>
    <lineage>
        <taxon>Archaea</taxon>
        <taxon>Methanobacteriati</taxon>
        <taxon>Methanobacteriota</taxon>
        <taxon>Stenosarchaea group</taxon>
        <taxon>Halobacteria</taxon>
        <taxon>Halobacteriales</taxon>
        <taxon>Haloferacaceae</taxon>
        <taxon>Haloplanus</taxon>
    </lineage>
</organism>
<proteinExistence type="predicted"/>
<evidence type="ECO:0000313" key="2">
    <source>
        <dbReference type="EMBL" id="MFC7255655.1"/>
    </source>
</evidence>
<name>A0ABD5ZYA5_9EURY</name>
<dbReference type="RefSeq" id="WP_379703880.1">
    <property type="nucleotide sequence ID" value="NZ_JBHTAT010000001.1"/>
</dbReference>
<dbReference type="Proteomes" id="UP001596434">
    <property type="component" value="Unassembled WGS sequence"/>
</dbReference>
<dbReference type="GeneID" id="96954022"/>
<protein>
    <submittedName>
        <fullName evidence="2">Dihydropyrimidine dehydrogenase</fullName>
    </submittedName>
</protein>
<dbReference type="SUPFAM" id="SSF51395">
    <property type="entry name" value="FMN-linked oxidoreductases"/>
    <property type="match status" value="1"/>
</dbReference>
<comment type="caution">
    <text evidence="2">The sequence shown here is derived from an EMBL/GenBank/DDBJ whole genome shotgun (WGS) entry which is preliminary data.</text>
</comment>
<reference evidence="2 3" key="1">
    <citation type="journal article" date="2019" name="Int. J. Syst. Evol. Microbiol.">
        <title>The Global Catalogue of Microorganisms (GCM) 10K type strain sequencing project: providing services to taxonomists for standard genome sequencing and annotation.</title>
        <authorList>
            <consortium name="The Broad Institute Genomics Platform"/>
            <consortium name="The Broad Institute Genome Sequencing Center for Infectious Disease"/>
            <person name="Wu L."/>
            <person name="Ma J."/>
        </authorList>
    </citation>
    <scope>NUCLEOTIDE SEQUENCE [LARGE SCALE GENOMIC DNA]</scope>
    <source>
        <strain evidence="2 3">GX21</strain>
    </source>
</reference>
<accession>A0ABD5ZYA5</accession>
<dbReference type="Gene3D" id="3.20.20.70">
    <property type="entry name" value="Aldolase class I"/>
    <property type="match status" value="1"/>
</dbReference>
<dbReference type="AlphaFoldDB" id="A0ABD5ZYA5"/>
<feature type="region of interest" description="Disordered" evidence="1">
    <location>
        <begin position="244"/>
        <end position="265"/>
    </location>
</feature>
<evidence type="ECO:0000256" key="1">
    <source>
        <dbReference type="SAM" id="MobiDB-lite"/>
    </source>
</evidence>
<sequence length="265" mass="28001">MLALASLSGAADAAWARAGAEFADLALLGGLAVDDASRAAAHDLVARGREEFLPDDPLDFADAELAALDDAPIRAGLNVRSATVDPIREVAAVCARHDAVVEVNAHCRQAELCAVGCGETLLRDTPRLRRYVAAASETGATVSVKVRAEVDGVDLPATARRVANAGADVIHVDAMDSEAVVADVAAAAPDSFVLANNGVRDRKTTWEYLAYGADGVSVGRPSDDPAVLRRVARAVDDWARRRADDGRTLEREREGEREEEREVPG</sequence>
<dbReference type="InterPro" id="IPR013785">
    <property type="entry name" value="Aldolase_TIM"/>
</dbReference>
<evidence type="ECO:0000313" key="3">
    <source>
        <dbReference type="Proteomes" id="UP001596434"/>
    </source>
</evidence>
<dbReference type="EMBL" id="JBHTAT010000001">
    <property type="protein sequence ID" value="MFC7255655.1"/>
    <property type="molecule type" value="Genomic_DNA"/>
</dbReference>
<dbReference type="PANTHER" id="PTHR11082:SF36">
    <property type="entry name" value="DUS-LIKE FMN-BINDING DOMAIN-CONTAINING PROTEIN"/>
    <property type="match status" value="1"/>
</dbReference>
<gene>
    <name evidence="2" type="ORF">ACFQKE_10190</name>
</gene>